<keyword evidence="1" id="KW-0472">Membrane</keyword>
<dbReference type="GO" id="GO:0016020">
    <property type="term" value="C:membrane"/>
    <property type="evidence" value="ECO:0007669"/>
    <property type="project" value="UniProtKB-UniRule"/>
</dbReference>
<dbReference type="EMBL" id="BMZQ01000005">
    <property type="protein sequence ID" value="GHD23061.1"/>
    <property type="molecule type" value="Genomic_DNA"/>
</dbReference>
<feature type="transmembrane region" description="Helical" evidence="1">
    <location>
        <begin position="174"/>
        <end position="195"/>
    </location>
</feature>
<evidence type="ECO:0000259" key="2">
    <source>
        <dbReference type="PROSITE" id="PS50883"/>
    </source>
</evidence>
<dbReference type="SUPFAM" id="SSF55073">
    <property type="entry name" value="Nucleotide cyclase"/>
    <property type="match status" value="1"/>
</dbReference>
<dbReference type="InterPro" id="IPR035965">
    <property type="entry name" value="PAS-like_dom_sf"/>
</dbReference>
<feature type="transmembrane region" description="Helical" evidence="1">
    <location>
        <begin position="113"/>
        <end position="130"/>
    </location>
</feature>
<sequence>MQTVITCIQQAHDGYSLIIAALVCTIGVYGSFSVANHAGRSQGRRRAILALTAIITAGCTAWATHMIALLAFLPGMQAGFELIGTGISLIAAIIGIGAGMLVSIGQHRRQRRLAGGFVLGLGIVALHYLGQHAYVVRGQVTYDAGLVTASILGSLPIFALSLTVSGERNKRVRLLGAPLLLLAIAVLHLTGMAALSFTIDPTVEFPPLTAHPDVLAPIVAAVSIGVFGVAVAGLRMTLHAQATLRRERQRLGELANLALEGLAICDGDTIVSVNDTLQRLSGYHQQDLAGSTLRTLVPALDLSAALDGEEADATLVAATGDIVPVRVISRQVGLGARQQTVLAFRDQRERLRSESQIRTLAFTDHLTGLANRTRFLDLLAVSIQEEASGNSKDFAVLLLDLDGFKSVNDAFGHHGGDVVLKIVADRLKKNVDTGMVVARLGGDEFAILIRDDIDAARAEMLGLKLIKAVEEPIPVGDQVVYVSASVGAKRSQHRGSSSIQILDNADLALYDAKAKGKGRVRLFTSELRAAADERGRLSSAMRTAWEEGHFELYYQPQVRLSDNALVGAEALIRYNDPEAGVVSPAAFLPVLETSSLAVPVGDWILQTACRQAASWRKAGKGNFRIGVNLFPAQLRSPDFVSRVEHVLAASGLPASALELEVTENIVLQNEVMTLDHLARLRKLGLFVAFDDFGTGFASLTMLKRMQIDRLKVDQSFVRNVEHDPKDQAIVDAIARMAEGCGLTVIAEGIETNAQARFMQNYAAEGQGYLFGAPMPAAEFEQRFIKTKRSMIAAA</sequence>
<reference evidence="5" key="2">
    <citation type="submission" date="2020-09" db="EMBL/GenBank/DDBJ databases">
        <authorList>
            <person name="Sun Q."/>
            <person name="Kim S."/>
        </authorList>
    </citation>
    <scope>NUCLEOTIDE SEQUENCE</scope>
    <source>
        <strain evidence="5">KCTC 42249</strain>
    </source>
</reference>
<evidence type="ECO:0000259" key="3">
    <source>
        <dbReference type="PROSITE" id="PS50887"/>
    </source>
</evidence>
<dbReference type="Pfam" id="PF13188">
    <property type="entry name" value="PAS_8"/>
    <property type="match status" value="1"/>
</dbReference>
<dbReference type="InterPro" id="IPR029787">
    <property type="entry name" value="Nucleotide_cyclase"/>
</dbReference>
<dbReference type="RefSeq" id="WP_189507066.1">
    <property type="nucleotide sequence ID" value="NZ_BMZQ01000005.1"/>
</dbReference>
<dbReference type="NCBIfam" id="TIGR00254">
    <property type="entry name" value="GGDEF"/>
    <property type="match status" value="1"/>
</dbReference>
<proteinExistence type="predicted"/>
<feature type="domain" description="MHYT" evidence="4">
    <location>
        <begin position="12"/>
        <end position="198"/>
    </location>
</feature>
<dbReference type="Pfam" id="PF03707">
    <property type="entry name" value="MHYT"/>
    <property type="match status" value="2"/>
</dbReference>
<gene>
    <name evidence="5" type="ORF">GCM10016234_37950</name>
</gene>
<evidence type="ECO:0000256" key="1">
    <source>
        <dbReference type="PROSITE-ProRule" id="PRU00244"/>
    </source>
</evidence>
<feature type="transmembrane region" description="Helical" evidence="1">
    <location>
        <begin position="142"/>
        <end position="162"/>
    </location>
</feature>
<dbReference type="CDD" id="cd00130">
    <property type="entry name" value="PAS"/>
    <property type="match status" value="1"/>
</dbReference>
<dbReference type="InterPro" id="IPR052155">
    <property type="entry name" value="Biofilm_reg_signaling"/>
</dbReference>
<dbReference type="SUPFAM" id="SSF55785">
    <property type="entry name" value="PYP-like sensor domain (PAS domain)"/>
    <property type="match status" value="1"/>
</dbReference>
<dbReference type="AlphaFoldDB" id="A0A8J3DRU0"/>
<dbReference type="Gene3D" id="3.30.450.20">
    <property type="entry name" value="PAS domain"/>
    <property type="match status" value="1"/>
</dbReference>
<feature type="transmembrane region" description="Helical" evidence="1">
    <location>
        <begin position="47"/>
        <end position="73"/>
    </location>
</feature>
<dbReference type="Proteomes" id="UP000630142">
    <property type="component" value="Unassembled WGS sequence"/>
</dbReference>
<dbReference type="InterPro" id="IPR035919">
    <property type="entry name" value="EAL_sf"/>
</dbReference>
<dbReference type="InterPro" id="IPR005330">
    <property type="entry name" value="MHYT_dom"/>
</dbReference>
<dbReference type="SMART" id="SM00052">
    <property type="entry name" value="EAL"/>
    <property type="match status" value="1"/>
</dbReference>
<feature type="domain" description="EAL" evidence="2">
    <location>
        <begin position="534"/>
        <end position="787"/>
    </location>
</feature>
<reference evidence="5" key="1">
    <citation type="journal article" date="2014" name="Int. J. Syst. Evol. Microbiol.">
        <title>Complete genome sequence of Corynebacterium casei LMG S-19264T (=DSM 44701T), isolated from a smear-ripened cheese.</title>
        <authorList>
            <consortium name="US DOE Joint Genome Institute (JGI-PGF)"/>
            <person name="Walter F."/>
            <person name="Albersmeier A."/>
            <person name="Kalinowski J."/>
            <person name="Ruckert C."/>
        </authorList>
    </citation>
    <scope>NUCLEOTIDE SEQUENCE</scope>
    <source>
        <strain evidence="5">KCTC 42249</strain>
    </source>
</reference>
<accession>A0A8J3DRU0</accession>
<feature type="transmembrane region" description="Helical" evidence="1">
    <location>
        <begin position="15"/>
        <end position="35"/>
    </location>
</feature>
<dbReference type="Gene3D" id="3.30.70.270">
    <property type="match status" value="1"/>
</dbReference>
<feature type="transmembrane region" description="Helical" evidence="1">
    <location>
        <begin position="215"/>
        <end position="238"/>
    </location>
</feature>
<feature type="transmembrane region" description="Helical" evidence="1">
    <location>
        <begin position="79"/>
        <end position="101"/>
    </location>
</feature>
<feature type="domain" description="GGDEF" evidence="3">
    <location>
        <begin position="392"/>
        <end position="525"/>
    </location>
</feature>
<dbReference type="SUPFAM" id="SSF141868">
    <property type="entry name" value="EAL domain-like"/>
    <property type="match status" value="1"/>
</dbReference>
<name>A0A8J3DRU0_9HYPH</name>
<evidence type="ECO:0000313" key="5">
    <source>
        <dbReference type="EMBL" id="GHD23061.1"/>
    </source>
</evidence>
<organism evidence="5 6">
    <name type="scientific">Tianweitania populi</name>
    <dbReference type="NCBI Taxonomy" id="1607949"/>
    <lineage>
        <taxon>Bacteria</taxon>
        <taxon>Pseudomonadati</taxon>
        <taxon>Pseudomonadota</taxon>
        <taxon>Alphaproteobacteria</taxon>
        <taxon>Hyphomicrobiales</taxon>
        <taxon>Phyllobacteriaceae</taxon>
        <taxon>Tianweitania</taxon>
    </lineage>
</organism>
<dbReference type="InterPro" id="IPR000014">
    <property type="entry name" value="PAS"/>
</dbReference>
<keyword evidence="1" id="KW-0812">Transmembrane</keyword>
<keyword evidence="1" id="KW-1133">Transmembrane helix</keyword>
<evidence type="ECO:0000313" key="6">
    <source>
        <dbReference type="Proteomes" id="UP000630142"/>
    </source>
</evidence>
<dbReference type="CDD" id="cd01948">
    <property type="entry name" value="EAL"/>
    <property type="match status" value="1"/>
</dbReference>
<dbReference type="InterPro" id="IPR043128">
    <property type="entry name" value="Rev_trsase/Diguanyl_cyclase"/>
</dbReference>
<dbReference type="PROSITE" id="PS50883">
    <property type="entry name" value="EAL"/>
    <property type="match status" value="1"/>
</dbReference>
<dbReference type="InterPro" id="IPR001633">
    <property type="entry name" value="EAL_dom"/>
</dbReference>
<evidence type="ECO:0000259" key="4">
    <source>
        <dbReference type="PROSITE" id="PS50924"/>
    </source>
</evidence>
<dbReference type="Gene3D" id="3.20.20.450">
    <property type="entry name" value="EAL domain"/>
    <property type="match status" value="1"/>
</dbReference>
<dbReference type="PROSITE" id="PS50887">
    <property type="entry name" value="GGDEF"/>
    <property type="match status" value="1"/>
</dbReference>
<dbReference type="InterPro" id="IPR000160">
    <property type="entry name" value="GGDEF_dom"/>
</dbReference>
<dbReference type="PROSITE" id="PS50924">
    <property type="entry name" value="MHYT"/>
    <property type="match status" value="1"/>
</dbReference>
<dbReference type="PANTHER" id="PTHR44757:SF2">
    <property type="entry name" value="BIOFILM ARCHITECTURE MAINTENANCE PROTEIN MBAA"/>
    <property type="match status" value="1"/>
</dbReference>
<comment type="caution">
    <text evidence="5">The sequence shown here is derived from an EMBL/GenBank/DDBJ whole genome shotgun (WGS) entry which is preliminary data.</text>
</comment>
<protein>
    <recommendedName>
        <fullName evidence="7">EAL domain-containing protein</fullName>
    </recommendedName>
</protein>
<dbReference type="SMART" id="SM00267">
    <property type="entry name" value="GGDEF"/>
    <property type="match status" value="1"/>
</dbReference>
<evidence type="ECO:0008006" key="7">
    <source>
        <dbReference type="Google" id="ProtNLM"/>
    </source>
</evidence>
<keyword evidence="6" id="KW-1185">Reference proteome</keyword>
<dbReference type="Pfam" id="PF00563">
    <property type="entry name" value="EAL"/>
    <property type="match status" value="1"/>
</dbReference>
<dbReference type="Pfam" id="PF00990">
    <property type="entry name" value="GGDEF"/>
    <property type="match status" value="1"/>
</dbReference>
<dbReference type="CDD" id="cd01949">
    <property type="entry name" value="GGDEF"/>
    <property type="match status" value="1"/>
</dbReference>
<dbReference type="PANTHER" id="PTHR44757">
    <property type="entry name" value="DIGUANYLATE CYCLASE DGCP"/>
    <property type="match status" value="1"/>
</dbReference>